<protein>
    <recommendedName>
        <fullName evidence="2">Exostosin GT47 domain-containing protein</fullName>
    </recommendedName>
</protein>
<dbReference type="Pfam" id="PF03016">
    <property type="entry name" value="Exostosin_GT47"/>
    <property type="match status" value="1"/>
</dbReference>
<dbReference type="GO" id="GO:0016757">
    <property type="term" value="F:glycosyltransferase activity"/>
    <property type="evidence" value="ECO:0007669"/>
    <property type="project" value="InterPro"/>
</dbReference>
<accession>A0A0D2X5H2</accession>
<dbReference type="PhylomeDB" id="A0A0D2X5H2"/>
<dbReference type="RefSeq" id="XP_004342983.1">
    <property type="nucleotide sequence ID" value="XM_004342933.1"/>
</dbReference>
<dbReference type="Proteomes" id="UP000008743">
    <property type="component" value="Unassembled WGS sequence"/>
</dbReference>
<dbReference type="OrthoDB" id="1924787at2759"/>
<organism evidence="3 4">
    <name type="scientific">Capsaspora owczarzaki (strain ATCC 30864)</name>
    <dbReference type="NCBI Taxonomy" id="595528"/>
    <lineage>
        <taxon>Eukaryota</taxon>
        <taxon>Filasterea</taxon>
        <taxon>Capsaspora</taxon>
    </lineage>
</organism>
<keyword evidence="4" id="KW-1185">Reference proteome</keyword>
<dbReference type="PANTHER" id="PTHR11062:SF391">
    <property type="entry name" value="PIN DOMAIN-CONTAINING PROTEIN"/>
    <property type="match status" value="1"/>
</dbReference>
<dbReference type="InParanoid" id="A0A0D2X5H2"/>
<proteinExistence type="inferred from homology"/>
<comment type="similarity">
    <text evidence="1">Belongs to the glycosyltransferase 47 family.</text>
</comment>
<gene>
    <name evidence="3" type="ORF">CAOG_007898</name>
</gene>
<name>A0A0D2X5H2_CAPO3</name>
<feature type="domain" description="Exostosin GT47" evidence="2">
    <location>
        <begin position="133"/>
        <end position="421"/>
    </location>
</feature>
<dbReference type="AlphaFoldDB" id="A0A0D2X5H2"/>
<dbReference type="EMBL" id="KE346375">
    <property type="protein sequence ID" value="KJE97804.1"/>
    <property type="molecule type" value="Genomic_DNA"/>
</dbReference>
<dbReference type="eggNOG" id="KOG1021">
    <property type="taxonomic scope" value="Eukaryota"/>
</dbReference>
<dbReference type="PANTHER" id="PTHR11062">
    <property type="entry name" value="EXOSTOSIN HEPARAN SULFATE GLYCOSYLTRANSFERASE -RELATED"/>
    <property type="match status" value="1"/>
</dbReference>
<evidence type="ECO:0000313" key="4">
    <source>
        <dbReference type="Proteomes" id="UP000008743"/>
    </source>
</evidence>
<evidence type="ECO:0000259" key="2">
    <source>
        <dbReference type="Pfam" id="PF03016"/>
    </source>
</evidence>
<dbReference type="InterPro" id="IPR040911">
    <property type="entry name" value="Exostosin_GT47"/>
</dbReference>
<evidence type="ECO:0000313" key="3">
    <source>
        <dbReference type="EMBL" id="KJE97804.1"/>
    </source>
</evidence>
<sequence>MSLASAVNAVRGSERYVLGGFLVILLGLLLLSTRNVAPAPPSTSSTGECPPGSSRLLAAAPASLAAEAAAAAPMQRLTPNAALIATMNEHVHNDDLLLEDGMIQTSFSNKGGLQCVPSPTTSQFKWEAPIGTLKIYVYKEMMKVMEPHKCLQTVTPMWLEEVELPSWVVKSIHYTNNPDEAHMFFIPAMVRCILDFNRTQFHLTSEFTEMVDVLHTKHDYYRRNHGHDHFIINPGGGSMNVISSLLAGELHPVAANDWYSNATKLLSEAARSRAYFSGLDFVIPGSADYIFGKFMDVSQKIEEERPMLFLYLGGTSLGDQRQALGRLRKLVQGDSEQAAFFRDKVLIANKIDDPVPELYSLRIQNFTFCAAPHGTSPWTQRFYDSLISGCIPVQFDRRFRFGFYDHIDWDSIVVRYPTSQLDSFSFLEYLYKLSLDEDFIRERRRQIAAVAHLFYYGESSKALQTTAAALSDPDPVVRREAYHLNAYSMTIRELADRYCTLRMDGHVQ</sequence>
<dbReference type="InterPro" id="IPR004263">
    <property type="entry name" value="Exostosin"/>
</dbReference>
<reference evidence="4" key="1">
    <citation type="submission" date="2011-02" db="EMBL/GenBank/DDBJ databases">
        <title>The Genome Sequence of Capsaspora owczarzaki ATCC 30864.</title>
        <authorList>
            <person name="Russ C."/>
            <person name="Cuomo C."/>
            <person name="Burger G."/>
            <person name="Gray M.W."/>
            <person name="Holland P.W.H."/>
            <person name="King N."/>
            <person name="Lang F.B.F."/>
            <person name="Roger A.J."/>
            <person name="Ruiz-Trillo I."/>
            <person name="Young S.K."/>
            <person name="Zeng Q."/>
            <person name="Gargeya S."/>
            <person name="Alvarado L."/>
            <person name="Berlin A."/>
            <person name="Chapman S.B."/>
            <person name="Chen Z."/>
            <person name="Freedman E."/>
            <person name="Gellesch M."/>
            <person name="Goldberg J."/>
            <person name="Griggs A."/>
            <person name="Gujja S."/>
            <person name="Heilman E."/>
            <person name="Heiman D."/>
            <person name="Howarth C."/>
            <person name="Mehta T."/>
            <person name="Neiman D."/>
            <person name="Pearson M."/>
            <person name="Roberts A."/>
            <person name="Saif S."/>
            <person name="Shea T."/>
            <person name="Shenoy N."/>
            <person name="Sisk P."/>
            <person name="Stolte C."/>
            <person name="Sykes S."/>
            <person name="White J."/>
            <person name="Yandava C."/>
            <person name="Haas B."/>
            <person name="Nusbaum C."/>
            <person name="Birren B."/>
        </authorList>
    </citation>
    <scope>NUCLEOTIDE SEQUENCE</scope>
    <source>
        <strain evidence="4">ATCC 30864</strain>
    </source>
</reference>
<evidence type="ECO:0000256" key="1">
    <source>
        <dbReference type="ARBA" id="ARBA00010271"/>
    </source>
</evidence>